<dbReference type="PANTHER" id="PTHR24201:SF15">
    <property type="entry name" value="ANKYRIN REPEAT DOMAIN-CONTAINING PROTEIN 66"/>
    <property type="match status" value="1"/>
</dbReference>
<comment type="caution">
    <text evidence="3">The sequence shown here is derived from an EMBL/GenBank/DDBJ whole genome shotgun (WGS) entry which is preliminary data.</text>
</comment>
<dbReference type="InterPro" id="IPR036770">
    <property type="entry name" value="Ankyrin_rpt-contain_sf"/>
</dbReference>
<keyword evidence="4" id="KW-1185">Reference proteome</keyword>
<proteinExistence type="predicted"/>
<keyword evidence="2" id="KW-0040">ANK repeat</keyword>
<dbReference type="SMART" id="SM00248">
    <property type="entry name" value="ANK"/>
    <property type="match status" value="2"/>
</dbReference>
<evidence type="ECO:0000256" key="1">
    <source>
        <dbReference type="ARBA" id="ARBA00022737"/>
    </source>
</evidence>
<evidence type="ECO:0000313" key="4">
    <source>
        <dbReference type="Proteomes" id="UP000297891"/>
    </source>
</evidence>
<dbReference type="OrthoDB" id="343409at2"/>
<dbReference type="Proteomes" id="UP000297891">
    <property type="component" value="Unassembled WGS sequence"/>
</dbReference>
<organism evidence="3 4">
    <name type="scientific">Leptospira brenneri</name>
    <dbReference type="NCBI Taxonomy" id="2023182"/>
    <lineage>
        <taxon>Bacteria</taxon>
        <taxon>Pseudomonadati</taxon>
        <taxon>Spirochaetota</taxon>
        <taxon>Spirochaetia</taxon>
        <taxon>Leptospirales</taxon>
        <taxon>Leptospiraceae</taxon>
        <taxon>Leptospira</taxon>
    </lineage>
</organism>
<dbReference type="PANTHER" id="PTHR24201">
    <property type="entry name" value="ANK_REP_REGION DOMAIN-CONTAINING PROTEIN"/>
    <property type="match status" value="1"/>
</dbReference>
<keyword evidence="1" id="KW-0677">Repeat</keyword>
<dbReference type="EMBL" id="RQFP01000001">
    <property type="protein sequence ID" value="TGK96052.1"/>
    <property type="molecule type" value="Genomic_DNA"/>
</dbReference>
<dbReference type="Pfam" id="PF12796">
    <property type="entry name" value="Ank_2"/>
    <property type="match status" value="1"/>
</dbReference>
<sequence>MKKKTNASSSLLKFAILWNLKFVLSCLLVPNLSFLSAESDIVLDINQIAEKTERISLKLPSDHSYLTTTSTSYTNAMSDGTPAPKIVHNGTEEYYLVYNDGNSNGRIVSLNSKFKILKELVSLKNFRIEDTIADSNGLTLLVSAFDVEKKGNFETKNFHSAYINQYTTTGKLNFSIKIVGTKEYKKVGDQGIDTVFGTLTLEKTADNYYATYFSTYRKWDDGVTHQSEYLALFDSSGNRVMKSDNQSPEGFTWNVSHSFRPRFINDGKQLVMVTVGDAYPRGLVVDSFPNKNREIPIVVPKAGPNETYQYVPISTGDLYSKDGTTWITFDSNLDRSSYDIGLMIKKDEVLSKPIYLTNTTKQRERIPRIVPYGKDHLFLMWMTDDGNDKDKWFPKIEKMKLEVCLIKKDGNLVSKPQNFGSPNLFFRAAARFFQLPDGRFGWVNDLTGFADQLEIVLVSPYKQELNVASPNVDIESPVANIKLDPKLNQPMIAAIYNGNEAEAISLLSQGADPNALYEGWSALLYAAYFGRTDSVKALLSYHANTDFTVDGWNALRLSEVRGHSQIVALLQPLTKALSRSMTKTPNPKNPFNINIQGRNLRSEIEPPGFNHNLNQLGKPIN</sequence>
<dbReference type="SUPFAM" id="SSF48403">
    <property type="entry name" value="Ankyrin repeat"/>
    <property type="match status" value="1"/>
</dbReference>
<reference evidence="3" key="1">
    <citation type="journal article" date="2019" name="PLoS Negl. Trop. Dis.">
        <title>Revisiting the worldwide diversity of Leptospira species in the environment.</title>
        <authorList>
            <person name="Vincent A.T."/>
            <person name="Schiettekatte O."/>
            <person name="Bourhy P."/>
            <person name="Veyrier F.J."/>
            <person name="Picardeau M."/>
        </authorList>
    </citation>
    <scope>NUCLEOTIDE SEQUENCE [LARGE SCALE GENOMIC DNA]</scope>
    <source>
        <strain evidence="3">201800277</strain>
    </source>
</reference>
<accession>A0A2M9Y6A8</accession>
<evidence type="ECO:0000313" key="3">
    <source>
        <dbReference type="EMBL" id="TGK96052.1"/>
    </source>
</evidence>
<dbReference type="InterPro" id="IPR050776">
    <property type="entry name" value="Ank_Repeat/CDKN_Inhibitor"/>
</dbReference>
<evidence type="ECO:0000256" key="2">
    <source>
        <dbReference type="ARBA" id="ARBA00023043"/>
    </source>
</evidence>
<dbReference type="InterPro" id="IPR002110">
    <property type="entry name" value="Ankyrin_rpt"/>
</dbReference>
<dbReference type="RefSeq" id="WP_100788996.1">
    <property type="nucleotide sequence ID" value="NZ_NPDQ01000001.1"/>
</dbReference>
<protein>
    <submittedName>
        <fullName evidence="3">Ankyrin repeat domain-containing protein</fullName>
    </submittedName>
</protein>
<gene>
    <name evidence="3" type="ORF">EHQ30_05345</name>
</gene>
<dbReference type="Gene3D" id="1.25.40.20">
    <property type="entry name" value="Ankyrin repeat-containing domain"/>
    <property type="match status" value="1"/>
</dbReference>
<name>A0A2M9Y6A8_9LEPT</name>
<dbReference type="AlphaFoldDB" id="A0A2M9Y6A8"/>